<evidence type="ECO:0000313" key="1">
    <source>
        <dbReference type="EMBL" id="AZS07457.1"/>
    </source>
</evidence>
<gene>
    <name evidence="1" type="primary">118</name>
    <name evidence="1" type="ORF">PBI_DUKE13_118</name>
</gene>
<organism evidence="1 2">
    <name type="scientific">Mycobacterium phage Duke13</name>
    <dbReference type="NCBI Taxonomy" id="2499038"/>
    <lineage>
        <taxon>Viruses</taxon>
        <taxon>Duplodnaviria</taxon>
        <taxon>Heunggongvirae</taxon>
        <taxon>Uroviricota</taxon>
        <taxon>Caudoviricetes</taxon>
        <taxon>Omegavirus</taxon>
        <taxon>Omegavirus baka</taxon>
    </lineage>
</organism>
<sequence length="75" mass="8924">MNKHEYARGRPVLYWAQVDLAARLGIRVGTDYEGRHRLPEVEVYRELPPGTVFLRFDGEWGRRRPIDWPPYTEVL</sequence>
<protein>
    <submittedName>
        <fullName evidence="1">Uncharacterized protein</fullName>
    </submittedName>
</protein>
<proteinExistence type="predicted"/>
<dbReference type="EMBL" id="MK279849">
    <property type="protein sequence ID" value="AZS07457.1"/>
    <property type="molecule type" value="Genomic_DNA"/>
</dbReference>
<accession>A0A3S9UAW8</accession>
<evidence type="ECO:0000313" key="2">
    <source>
        <dbReference type="Proteomes" id="UP000287876"/>
    </source>
</evidence>
<dbReference type="Proteomes" id="UP000287876">
    <property type="component" value="Segment"/>
</dbReference>
<reference evidence="1 2" key="1">
    <citation type="submission" date="2018-12" db="EMBL/GenBank/DDBJ databases">
        <authorList>
            <person name="Betsko A.J."/>
            <person name="Stoner T.H."/>
            <person name="Garlena R.A."/>
            <person name="Russell D.A."/>
            <person name="Pope W.H."/>
            <person name="Jacobs-Sera D."/>
            <person name="Hatfull G.F."/>
        </authorList>
    </citation>
    <scope>NUCLEOTIDE SEQUENCE [LARGE SCALE GENOMIC DNA]</scope>
</reference>
<name>A0A3S9UAW8_9CAUD</name>